<keyword evidence="1" id="KW-0472">Membrane</keyword>
<keyword evidence="1" id="KW-0812">Transmembrane</keyword>
<gene>
    <name evidence="2" type="ORF">Bpfe_024099</name>
</gene>
<protein>
    <submittedName>
        <fullName evidence="2">Uncharacterized protein</fullName>
    </submittedName>
</protein>
<dbReference type="EMBL" id="JASAOG010000165">
    <property type="protein sequence ID" value="KAK0046451.1"/>
    <property type="molecule type" value="Genomic_DNA"/>
</dbReference>
<evidence type="ECO:0000313" key="2">
    <source>
        <dbReference type="EMBL" id="KAK0046451.1"/>
    </source>
</evidence>
<accession>A0AAD8B1T8</accession>
<organism evidence="2 3">
    <name type="scientific">Biomphalaria pfeifferi</name>
    <name type="common">Bloodfluke planorb</name>
    <name type="synonym">Freshwater snail</name>
    <dbReference type="NCBI Taxonomy" id="112525"/>
    <lineage>
        <taxon>Eukaryota</taxon>
        <taxon>Metazoa</taxon>
        <taxon>Spiralia</taxon>
        <taxon>Lophotrochozoa</taxon>
        <taxon>Mollusca</taxon>
        <taxon>Gastropoda</taxon>
        <taxon>Heterobranchia</taxon>
        <taxon>Euthyneura</taxon>
        <taxon>Panpulmonata</taxon>
        <taxon>Hygrophila</taxon>
        <taxon>Lymnaeoidea</taxon>
        <taxon>Planorbidae</taxon>
        <taxon>Biomphalaria</taxon>
    </lineage>
</organism>
<keyword evidence="3" id="KW-1185">Reference proteome</keyword>
<proteinExistence type="predicted"/>
<feature type="transmembrane region" description="Helical" evidence="1">
    <location>
        <begin position="12"/>
        <end position="32"/>
    </location>
</feature>
<reference evidence="2" key="2">
    <citation type="submission" date="2023-04" db="EMBL/GenBank/DDBJ databases">
        <authorList>
            <person name="Bu L."/>
            <person name="Lu L."/>
            <person name="Laidemitt M.R."/>
            <person name="Zhang S.M."/>
            <person name="Mutuku M."/>
            <person name="Mkoji G."/>
            <person name="Steinauer M."/>
            <person name="Loker E.S."/>
        </authorList>
    </citation>
    <scope>NUCLEOTIDE SEQUENCE</scope>
    <source>
        <strain evidence="2">KasaAsao</strain>
        <tissue evidence="2">Whole Snail</tissue>
    </source>
</reference>
<name>A0AAD8B1T8_BIOPF</name>
<reference evidence="2" key="1">
    <citation type="journal article" date="2023" name="PLoS Negl. Trop. Dis.">
        <title>A genome sequence for Biomphalaria pfeifferi, the major vector snail for the human-infecting parasite Schistosoma mansoni.</title>
        <authorList>
            <person name="Bu L."/>
            <person name="Lu L."/>
            <person name="Laidemitt M.R."/>
            <person name="Zhang S.M."/>
            <person name="Mutuku M."/>
            <person name="Mkoji G."/>
            <person name="Steinauer M."/>
            <person name="Loker E.S."/>
        </authorList>
    </citation>
    <scope>NUCLEOTIDE SEQUENCE</scope>
    <source>
        <strain evidence="2">KasaAsao</strain>
    </source>
</reference>
<evidence type="ECO:0000256" key="1">
    <source>
        <dbReference type="SAM" id="Phobius"/>
    </source>
</evidence>
<feature type="non-terminal residue" evidence="2">
    <location>
        <position position="75"/>
    </location>
</feature>
<keyword evidence="1" id="KW-1133">Transmembrane helix</keyword>
<dbReference type="Proteomes" id="UP001233172">
    <property type="component" value="Unassembled WGS sequence"/>
</dbReference>
<dbReference type="AlphaFoldDB" id="A0AAD8B1T8"/>
<sequence length="75" mass="8712">MLGPRRLKKIKVLATFGLLTLILLYVLWTVWIERLVPTAWLSTDTGHLYQVVTDFQDFDVDNPLTEYGDLSNQMK</sequence>
<comment type="caution">
    <text evidence="2">The sequence shown here is derived from an EMBL/GenBank/DDBJ whole genome shotgun (WGS) entry which is preliminary data.</text>
</comment>
<evidence type="ECO:0000313" key="3">
    <source>
        <dbReference type="Proteomes" id="UP001233172"/>
    </source>
</evidence>